<evidence type="ECO:0000256" key="2">
    <source>
        <dbReference type="SAM" id="Phobius"/>
    </source>
</evidence>
<dbReference type="AlphaFoldDB" id="A0AAD4NVX3"/>
<feature type="compositionally biased region" description="Pro residues" evidence="1">
    <location>
        <begin position="567"/>
        <end position="576"/>
    </location>
</feature>
<feature type="region of interest" description="Disordered" evidence="1">
    <location>
        <begin position="655"/>
        <end position="708"/>
    </location>
</feature>
<comment type="caution">
    <text evidence="3">The sequence shown here is derived from an EMBL/GenBank/DDBJ whole genome shotgun (WGS) entry which is preliminary data.</text>
</comment>
<gene>
    <name evidence="3" type="ORF">G6011_00626</name>
</gene>
<keyword evidence="2" id="KW-1133">Transmembrane helix</keyword>
<keyword evidence="2" id="KW-0812">Transmembrane</keyword>
<name>A0AAD4NVX3_9PLEO</name>
<feature type="compositionally biased region" description="Polar residues" evidence="1">
    <location>
        <begin position="657"/>
        <end position="666"/>
    </location>
</feature>
<feature type="transmembrane region" description="Helical" evidence="2">
    <location>
        <begin position="291"/>
        <end position="314"/>
    </location>
</feature>
<proteinExistence type="predicted"/>
<protein>
    <submittedName>
        <fullName evidence="3">Uncharacterized protein</fullName>
    </submittedName>
</protein>
<sequence length="708" mass="77804">MESWADHFPQLEVRSHFNLTLNTSAVRQVPWTQTNATRTLIASLQLQQVQTLRTTHLTLGAFSLALTLLTVHRIMSDARRAAALQVLPRKKRFNALHNVHPAETFPLALACGAVLQQIVFVSVQGTTLHAVFSRSCRGLAMLTFPAIFLVGYITLVFGIEVVIRAYKEDRFAPRGKWNTIICIAVISFMILLTWLPTVAWPSPNTCFGGLIWFPMRYDLLMLIFLSVLVFLLLLVAALISIQLMRTPDLDHNERISASRMTYFLIITALIYTLVIPVEVQSLRREFMEALAASRIAEISLFSSGMVITFFHLFLRTNATRMVIRPIEELKAPAKQQRPKIRFFGPSDLEMQISGPMTLQTTQRLHSQQGLIDVGPEKNRIDFDPEYFERPERALTPASIKPGSPIDLTQWPLPPALDNDATTHERKQSYSLFPTRAEEVPRLPPTVYDPKATSDSSSVSKLALRRFTRRGSVTNVSDAFDFLSKPKLPFAERHQRMQSTDSSATVQIGLRFSVAPATLAAAKFTRAERDTPPLQRGATDSSENSLDLPIQKPSTTNTSPLEEIPSPSTLPQPPPSGDSPTRPRANSPGRTPAFPLTPAAQSSAYLQAQREKPLPSPAPKSPNPPPRFATPSQPVIPAPACISGLRMNPVTPVALVGSPTTASQPATPASVANLARSNSAGGRASPSPTARIPLGAGTMSRSPPPNGWI</sequence>
<feature type="compositionally biased region" description="Pro residues" evidence="1">
    <location>
        <begin position="613"/>
        <end position="627"/>
    </location>
</feature>
<feature type="region of interest" description="Disordered" evidence="1">
    <location>
        <begin position="523"/>
        <end position="639"/>
    </location>
</feature>
<evidence type="ECO:0000256" key="1">
    <source>
        <dbReference type="SAM" id="MobiDB-lite"/>
    </source>
</evidence>
<feature type="transmembrane region" description="Helical" evidence="2">
    <location>
        <begin position="260"/>
        <end position="279"/>
    </location>
</feature>
<feature type="transmembrane region" description="Helical" evidence="2">
    <location>
        <begin position="177"/>
        <end position="199"/>
    </location>
</feature>
<keyword evidence="2" id="KW-0472">Membrane</keyword>
<evidence type="ECO:0000313" key="3">
    <source>
        <dbReference type="EMBL" id="KAG9195505.1"/>
    </source>
</evidence>
<feature type="transmembrane region" description="Helical" evidence="2">
    <location>
        <begin position="219"/>
        <end position="239"/>
    </location>
</feature>
<evidence type="ECO:0000313" key="4">
    <source>
        <dbReference type="Proteomes" id="UP001199106"/>
    </source>
</evidence>
<reference evidence="3" key="1">
    <citation type="submission" date="2021-07" db="EMBL/GenBank/DDBJ databases">
        <title>Genome Resource of American Ginseng Black Spot Pathogen Alternaria panax.</title>
        <authorList>
            <person name="Qiu C."/>
            <person name="Wang W."/>
            <person name="Liu Z."/>
        </authorList>
    </citation>
    <scope>NUCLEOTIDE SEQUENCE</scope>
    <source>
        <strain evidence="3">BNCC115425</strain>
    </source>
</reference>
<accession>A0AAD4NVX3</accession>
<dbReference type="EMBL" id="JAANER010000001">
    <property type="protein sequence ID" value="KAG9195505.1"/>
    <property type="molecule type" value="Genomic_DNA"/>
</dbReference>
<feature type="transmembrane region" description="Helical" evidence="2">
    <location>
        <begin position="139"/>
        <end position="165"/>
    </location>
</feature>
<keyword evidence="4" id="KW-1185">Reference proteome</keyword>
<organism evidence="3 4">
    <name type="scientific">Alternaria panax</name>
    <dbReference type="NCBI Taxonomy" id="48097"/>
    <lineage>
        <taxon>Eukaryota</taxon>
        <taxon>Fungi</taxon>
        <taxon>Dikarya</taxon>
        <taxon>Ascomycota</taxon>
        <taxon>Pezizomycotina</taxon>
        <taxon>Dothideomycetes</taxon>
        <taxon>Pleosporomycetidae</taxon>
        <taxon>Pleosporales</taxon>
        <taxon>Pleosporineae</taxon>
        <taxon>Pleosporaceae</taxon>
        <taxon>Alternaria</taxon>
        <taxon>Alternaria sect. Panax</taxon>
    </lineage>
</organism>
<dbReference type="Proteomes" id="UP001199106">
    <property type="component" value="Unassembled WGS sequence"/>
</dbReference>